<dbReference type="EMBL" id="JAOPJZ010000004">
    <property type="protein sequence ID" value="MCU4751796.1"/>
    <property type="molecule type" value="Genomic_DNA"/>
</dbReference>
<dbReference type="Pfam" id="PF01022">
    <property type="entry name" value="HTH_5"/>
    <property type="match status" value="1"/>
</dbReference>
<dbReference type="SUPFAM" id="SSF46785">
    <property type="entry name" value="Winged helix' DNA-binding domain"/>
    <property type="match status" value="1"/>
</dbReference>
<dbReference type="SMART" id="SM00418">
    <property type="entry name" value="HTH_ARSR"/>
    <property type="match status" value="1"/>
</dbReference>
<proteinExistence type="predicted"/>
<dbReference type="AlphaFoldDB" id="A0AAP3E5V2"/>
<dbReference type="RefSeq" id="WP_342807941.1">
    <property type="nucleotide sequence ID" value="NZ_JAOPJZ010000004.1"/>
</dbReference>
<dbReference type="Proteomes" id="UP001321047">
    <property type="component" value="Unassembled WGS sequence"/>
</dbReference>
<organism evidence="5 6">
    <name type="scientific">Natronosalvus hydrolyticus</name>
    <dbReference type="NCBI Taxonomy" id="2979988"/>
    <lineage>
        <taxon>Archaea</taxon>
        <taxon>Methanobacteriati</taxon>
        <taxon>Methanobacteriota</taxon>
        <taxon>Stenosarchaea group</taxon>
        <taxon>Halobacteria</taxon>
        <taxon>Halobacteriales</taxon>
        <taxon>Natrialbaceae</taxon>
        <taxon>Natronosalvus</taxon>
    </lineage>
</organism>
<keyword evidence="6" id="KW-1185">Reference proteome</keyword>
<dbReference type="GO" id="GO:0003700">
    <property type="term" value="F:DNA-binding transcription factor activity"/>
    <property type="evidence" value="ECO:0007669"/>
    <property type="project" value="InterPro"/>
</dbReference>
<dbReference type="InterPro" id="IPR036388">
    <property type="entry name" value="WH-like_DNA-bd_sf"/>
</dbReference>
<evidence type="ECO:0000256" key="1">
    <source>
        <dbReference type="ARBA" id="ARBA00023015"/>
    </source>
</evidence>
<evidence type="ECO:0000313" key="5">
    <source>
        <dbReference type="EMBL" id="MCU4751796.1"/>
    </source>
</evidence>
<dbReference type="Gene3D" id="1.10.10.10">
    <property type="entry name" value="Winged helix-like DNA-binding domain superfamily/Winged helix DNA-binding domain"/>
    <property type="match status" value="1"/>
</dbReference>
<protein>
    <submittedName>
        <fullName evidence="5">ArsR family transcriptional regulator</fullName>
    </submittedName>
</protein>
<keyword evidence="3" id="KW-0804">Transcription</keyword>
<dbReference type="InterPro" id="IPR011991">
    <property type="entry name" value="ArsR-like_HTH"/>
</dbReference>
<gene>
    <name evidence="5" type="ORF">OB919_07345</name>
</gene>
<evidence type="ECO:0000259" key="4">
    <source>
        <dbReference type="PROSITE" id="PS50987"/>
    </source>
</evidence>
<accession>A0AAP3E5V2</accession>
<dbReference type="InterPro" id="IPR051081">
    <property type="entry name" value="HTH_MetalResp_TranReg"/>
</dbReference>
<dbReference type="Pfam" id="PF24270">
    <property type="entry name" value="HTH_Cmi2_C"/>
    <property type="match status" value="1"/>
</dbReference>
<feature type="domain" description="HTH arsR-type" evidence="4">
    <location>
        <begin position="1"/>
        <end position="89"/>
    </location>
</feature>
<dbReference type="PROSITE" id="PS50987">
    <property type="entry name" value="HTH_ARSR_2"/>
    <property type="match status" value="1"/>
</dbReference>
<dbReference type="InterPro" id="IPR056346">
    <property type="entry name" value="HTH_Cmi2_C"/>
</dbReference>
<dbReference type="PANTHER" id="PTHR33154:SF33">
    <property type="entry name" value="TRANSCRIPTIONAL REPRESSOR SDPR"/>
    <property type="match status" value="1"/>
</dbReference>
<sequence length="217" mass="24201">MDSAGLLDLLGNENRRRILRLLSRKPCYVTEISEYLGVSPKAVIGHLRKLEEAGLIESRVDDQRRKYFHIARNVRLEVNVSPYGFASKSAYPANNSFDITSCRHLSLDITLDEDADLETLLGTLEELEQVENELSLAQRWVQGRLCDVLDHISETVGNGAESRVHADLLASIRSEPKGIGALSRDVGVPREVVADLLEVLADEGVVRRTARGWELID</sequence>
<comment type="caution">
    <text evidence="5">The sequence shown here is derived from an EMBL/GenBank/DDBJ whole genome shotgun (WGS) entry which is preliminary data.</text>
</comment>
<dbReference type="CDD" id="cd00090">
    <property type="entry name" value="HTH_ARSR"/>
    <property type="match status" value="1"/>
</dbReference>
<keyword evidence="1" id="KW-0805">Transcription regulation</keyword>
<evidence type="ECO:0000256" key="3">
    <source>
        <dbReference type="ARBA" id="ARBA00023163"/>
    </source>
</evidence>
<keyword evidence="2" id="KW-0238">DNA-binding</keyword>
<dbReference type="InterPro" id="IPR036390">
    <property type="entry name" value="WH_DNA-bd_sf"/>
</dbReference>
<dbReference type="InterPro" id="IPR001845">
    <property type="entry name" value="HTH_ArsR_DNA-bd_dom"/>
</dbReference>
<evidence type="ECO:0000256" key="2">
    <source>
        <dbReference type="ARBA" id="ARBA00023125"/>
    </source>
</evidence>
<dbReference type="PANTHER" id="PTHR33154">
    <property type="entry name" value="TRANSCRIPTIONAL REGULATOR, ARSR FAMILY"/>
    <property type="match status" value="1"/>
</dbReference>
<evidence type="ECO:0000313" key="6">
    <source>
        <dbReference type="Proteomes" id="UP001321047"/>
    </source>
</evidence>
<reference evidence="5 6" key="1">
    <citation type="submission" date="2022-09" db="EMBL/GenBank/DDBJ databases">
        <title>Enrichment on poylsaccharides allowed isolation of novel metabolic and taxonomic groups of Haloarchaea.</title>
        <authorList>
            <person name="Sorokin D.Y."/>
            <person name="Elcheninov A.G."/>
            <person name="Khizhniak T.V."/>
            <person name="Kolganova T.V."/>
            <person name="Kublanov I.V."/>
        </authorList>
    </citation>
    <scope>NUCLEOTIDE SEQUENCE [LARGE SCALE GENOMIC DNA]</scope>
    <source>
        <strain evidence="5 6">AArc-curdl1</strain>
    </source>
</reference>
<dbReference type="GO" id="GO:0003677">
    <property type="term" value="F:DNA binding"/>
    <property type="evidence" value="ECO:0007669"/>
    <property type="project" value="UniProtKB-KW"/>
</dbReference>
<dbReference type="FunFam" id="1.10.10.10:FF:000591">
    <property type="entry name" value="Archaeal heat shock regulator, ArsR family"/>
    <property type="match status" value="1"/>
</dbReference>
<name>A0AAP3E5V2_9EURY</name>